<dbReference type="InterPro" id="IPR007248">
    <property type="entry name" value="Mpv17_PMP22"/>
</dbReference>
<evidence type="ECO:0000256" key="2">
    <source>
        <dbReference type="ARBA" id="ARBA00006824"/>
    </source>
</evidence>
<dbReference type="GO" id="GO:0005778">
    <property type="term" value="C:peroxisomal membrane"/>
    <property type="evidence" value="ECO:0007669"/>
    <property type="project" value="TreeGrafter"/>
</dbReference>
<comment type="caution">
    <text evidence="7">The sequence shown here is derived from an EMBL/GenBank/DDBJ whole genome shotgun (WGS) entry which is preliminary data.</text>
</comment>
<feature type="transmembrane region" description="Helical" evidence="6">
    <location>
        <begin position="165"/>
        <end position="184"/>
    </location>
</feature>
<feature type="transmembrane region" description="Helical" evidence="6">
    <location>
        <begin position="209"/>
        <end position="231"/>
    </location>
</feature>
<keyword evidence="5 6" id="KW-0472">Membrane</keyword>
<keyword evidence="4 6" id="KW-1133">Transmembrane helix</keyword>
<evidence type="ECO:0000256" key="4">
    <source>
        <dbReference type="ARBA" id="ARBA00022989"/>
    </source>
</evidence>
<reference evidence="7" key="2">
    <citation type="submission" date="2023-05" db="EMBL/GenBank/DDBJ databases">
        <authorList>
            <consortium name="Lawrence Berkeley National Laboratory"/>
            <person name="Steindorff A."/>
            <person name="Hensen N."/>
            <person name="Bonometti L."/>
            <person name="Westerberg I."/>
            <person name="Brannstrom I.O."/>
            <person name="Guillou S."/>
            <person name="Cros-Aarteil S."/>
            <person name="Calhoun S."/>
            <person name="Haridas S."/>
            <person name="Kuo A."/>
            <person name="Mondo S."/>
            <person name="Pangilinan J."/>
            <person name="Riley R."/>
            <person name="Labutti K."/>
            <person name="Andreopoulos B."/>
            <person name="Lipzen A."/>
            <person name="Chen C."/>
            <person name="Yanf M."/>
            <person name="Daum C."/>
            <person name="Ng V."/>
            <person name="Clum A."/>
            <person name="Ohm R."/>
            <person name="Martin F."/>
            <person name="Silar P."/>
            <person name="Natvig D."/>
            <person name="Lalanne C."/>
            <person name="Gautier V."/>
            <person name="Ament-Velasquez S.L."/>
            <person name="Kruys A."/>
            <person name="Hutchinson M.I."/>
            <person name="Powell A.J."/>
            <person name="Barry K."/>
            <person name="Miller A.N."/>
            <person name="Grigoriev I.V."/>
            <person name="Debuchy R."/>
            <person name="Gladieux P."/>
            <person name="Thoren M.H."/>
            <person name="Johannesson H."/>
        </authorList>
    </citation>
    <scope>NUCLEOTIDE SEQUENCE</scope>
    <source>
        <strain evidence="7">CBS 508.74</strain>
    </source>
</reference>
<sequence length="258" mass="27713">MATPPIVIATVQTAIINALSAILAQIIKAQQNNVRLSSSLPSYPKLKQKKQPITLNLIPAFQFLLFGLVSTPPNFLWQEFLESTFPAYHMAPTKEALASAAAGNDKELDDEAAAGRLVEPVLSKRNTLAKTLLDQTVGAVLNTLLYSCFMHGIQMAMAHHGQQHGAAAAAASGGAGFGGLGLLLQNPWGAVRYDTVDWAVVWEKAKDELWPILVAGWRFWPLVSVVNYVFLTSVTSRTLVGSLAGLGWGVYLSLSSAN</sequence>
<dbReference type="AlphaFoldDB" id="A0AAN6TNH4"/>
<comment type="similarity">
    <text evidence="2 6">Belongs to the peroxisomal membrane protein PXMP2/4 family.</text>
</comment>
<evidence type="ECO:0000256" key="6">
    <source>
        <dbReference type="RuleBase" id="RU363053"/>
    </source>
</evidence>
<evidence type="ECO:0000256" key="5">
    <source>
        <dbReference type="ARBA" id="ARBA00023136"/>
    </source>
</evidence>
<feature type="transmembrane region" description="Helical" evidence="6">
    <location>
        <begin position="132"/>
        <end position="153"/>
    </location>
</feature>
<comment type="subcellular location">
    <subcellularLocation>
        <location evidence="1">Membrane</location>
        <topology evidence="1">Multi-pass membrane protein</topology>
    </subcellularLocation>
</comment>
<feature type="transmembrane region" description="Helical" evidence="6">
    <location>
        <begin position="6"/>
        <end position="27"/>
    </location>
</feature>
<dbReference type="Proteomes" id="UP001302812">
    <property type="component" value="Unassembled WGS sequence"/>
</dbReference>
<dbReference type="PANTHER" id="PTHR11266:SF80">
    <property type="entry name" value="PEROXISOMAL MEMBRANE PROTEIN 2"/>
    <property type="match status" value="1"/>
</dbReference>
<evidence type="ECO:0000256" key="1">
    <source>
        <dbReference type="ARBA" id="ARBA00004141"/>
    </source>
</evidence>
<feature type="transmembrane region" description="Helical" evidence="6">
    <location>
        <begin position="53"/>
        <end position="71"/>
    </location>
</feature>
<dbReference type="EMBL" id="MU853332">
    <property type="protein sequence ID" value="KAK4117703.1"/>
    <property type="molecule type" value="Genomic_DNA"/>
</dbReference>
<evidence type="ECO:0000313" key="8">
    <source>
        <dbReference type="Proteomes" id="UP001302812"/>
    </source>
</evidence>
<protein>
    <submittedName>
        <fullName evidence="7">Uncharacterized protein</fullName>
    </submittedName>
</protein>
<gene>
    <name evidence="7" type="ORF">N656DRAFT_773885</name>
</gene>
<dbReference type="PANTHER" id="PTHR11266">
    <property type="entry name" value="PEROXISOMAL MEMBRANE PROTEIN 2, PXMP2 MPV17"/>
    <property type="match status" value="1"/>
</dbReference>
<reference evidence="7" key="1">
    <citation type="journal article" date="2023" name="Mol. Phylogenet. Evol.">
        <title>Genome-scale phylogeny and comparative genomics of the fungal order Sordariales.</title>
        <authorList>
            <person name="Hensen N."/>
            <person name="Bonometti L."/>
            <person name="Westerberg I."/>
            <person name="Brannstrom I.O."/>
            <person name="Guillou S."/>
            <person name="Cros-Aarteil S."/>
            <person name="Calhoun S."/>
            <person name="Haridas S."/>
            <person name="Kuo A."/>
            <person name="Mondo S."/>
            <person name="Pangilinan J."/>
            <person name="Riley R."/>
            <person name="LaButti K."/>
            <person name="Andreopoulos B."/>
            <person name="Lipzen A."/>
            <person name="Chen C."/>
            <person name="Yan M."/>
            <person name="Daum C."/>
            <person name="Ng V."/>
            <person name="Clum A."/>
            <person name="Steindorff A."/>
            <person name="Ohm R.A."/>
            <person name="Martin F."/>
            <person name="Silar P."/>
            <person name="Natvig D.O."/>
            <person name="Lalanne C."/>
            <person name="Gautier V."/>
            <person name="Ament-Velasquez S.L."/>
            <person name="Kruys A."/>
            <person name="Hutchinson M.I."/>
            <person name="Powell A.J."/>
            <person name="Barry K."/>
            <person name="Miller A.N."/>
            <person name="Grigoriev I.V."/>
            <person name="Debuchy R."/>
            <person name="Gladieux P."/>
            <person name="Hiltunen Thoren M."/>
            <person name="Johannesson H."/>
        </authorList>
    </citation>
    <scope>NUCLEOTIDE SEQUENCE</scope>
    <source>
        <strain evidence="7">CBS 508.74</strain>
    </source>
</reference>
<name>A0AAN6TNH4_9PEZI</name>
<evidence type="ECO:0000256" key="3">
    <source>
        <dbReference type="ARBA" id="ARBA00022692"/>
    </source>
</evidence>
<evidence type="ECO:0000313" key="7">
    <source>
        <dbReference type="EMBL" id="KAK4117703.1"/>
    </source>
</evidence>
<keyword evidence="8" id="KW-1185">Reference proteome</keyword>
<proteinExistence type="inferred from homology"/>
<dbReference type="Pfam" id="PF04117">
    <property type="entry name" value="Mpv17_PMP22"/>
    <property type="match status" value="1"/>
</dbReference>
<feature type="transmembrane region" description="Helical" evidence="6">
    <location>
        <begin position="238"/>
        <end position="257"/>
    </location>
</feature>
<dbReference type="GeneID" id="89938278"/>
<accession>A0AAN6TNH4</accession>
<keyword evidence="3 6" id="KW-0812">Transmembrane</keyword>
<dbReference type="RefSeq" id="XP_064675273.1">
    <property type="nucleotide sequence ID" value="XM_064814153.1"/>
</dbReference>
<organism evidence="7 8">
    <name type="scientific">Canariomyces notabilis</name>
    <dbReference type="NCBI Taxonomy" id="2074819"/>
    <lineage>
        <taxon>Eukaryota</taxon>
        <taxon>Fungi</taxon>
        <taxon>Dikarya</taxon>
        <taxon>Ascomycota</taxon>
        <taxon>Pezizomycotina</taxon>
        <taxon>Sordariomycetes</taxon>
        <taxon>Sordariomycetidae</taxon>
        <taxon>Sordariales</taxon>
        <taxon>Chaetomiaceae</taxon>
        <taxon>Canariomyces</taxon>
    </lineage>
</organism>